<comment type="caution">
    <text evidence="1">The sequence shown here is derived from an EMBL/GenBank/DDBJ whole genome shotgun (WGS) entry which is preliminary data.</text>
</comment>
<gene>
    <name evidence="1" type="ORF">QYM36_011022</name>
</gene>
<proteinExistence type="predicted"/>
<protein>
    <submittedName>
        <fullName evidence="1">Uncharacterized protein</fullName>
    </submittedName>
</protein>
<dbReference type="Proteomes" id="UP001187531">
    <property type="component" value="Unassembled WGS sequence"/>
</dbReference>
<evidence type="ECO:0000313" key="2">
    <source>
        <dbReference type="Proteomes" id="UP001187531"/>
    </source>
</evidence>
<sequence length="138" mass="16700">MERMEQLHPFVEILAKAKPKLRRALLQNLDKDIVKAFSELCLNITNSNISMPLCQKKRCCQHCKIIRDLSVKKKNIKQKSRKLVQQGSGFFWCIITNYWKFNWIFTYQKWQQFDRTSSFHWRQLFSQGRALNMRWLIS</sequence>
<accession>A0AA88L475</accession>
<name>A0AA88L475_ARTSF</name>
<dbReference type="EMBL" id="JAVRJZ010000015">
    <property type="protein sequence ID" value="KAK2712181.1"/>
    <property type="molecule type" value="Genomic_DNA"/>
</dbReference>
<dbReference type="AlphaFoldDB" id="A0AA88L475"/>
<reference evidence="1" key="1">
    <citation type="submission" date="2023-07" db="EMBL/GenBank/DDBJ databases">
        <title>Chromosome-level genome assembly of Artemia franciscana.</title>
        <authorList>
            <person name="Jo E."/>
        </authorList>
    </citation>
    <scope>NUCLEOTIDE SEQUENCE</scope>
    <source>
        <tissue evidence="1">Whole body</tissue>
    </source>
</reference>
<evidence type="ECO:0000313" key="1">
    <source>
        <dbReference type="EMBL" id="KAK2712181.1"/>
    </source>
</evidence>
<organism evidence="1 2">
    <name type="scientific">Artemia franciscana</name>
    <name type="common">Brine shrimp</name>
    <name type="synonym">Artemia sanfranciscana</name>
    <dbReference type="NCBI Taxonomy" id="6661"/>
    <lineage>
        <taxon>Eukaryota</taxon>
        <taxon>Metazoa</taxon>
        <taxon>Ecdysozoa</taxon>
        <taxon>Arthropoda</taxon>
        <taxon>Crustacea</taxon>
        <taxon>Branchiopoda</taxon>
        <taxon>Anostraca</taxon>
        <taxon>Artemiidae</taxon>
        <taxon>Artemia</taxon>
    </lineage>
</organism>
<keyword evidence="2" id="KW-1185">Reference proteome</keyword>